<keyword evidence="5" id="KW-0175">Coiled coil</keyword>
<dbReference type="NCBIfam" id="NF033527">
    <property type="entry name" value="transpos_Tn3"/>
    <property type="match status" value="1"/>
</dbReference>
<name>A0A3R9MLQ9_9BACT</name>
<dbReference type="GO" id="GO:0004803">
    <property type="term" value="F:transposase activity"/>
    <property type="evidence" value="ECO:0007669"/>
    <property type="project" value="InterPro"/>
</dbReference>
<dbReference type="InterPro" id="IPR025296">
    <property type="entry name" value="DUF4158"/>
</dbReference>
<evidence type="ECO:0000259" key="6">
    <source>
        <dbReference type="Pfam" id="PF01526"/>
    </source>
</evidence>
<proteinExistence type="inferred from homology"/>
<keyword evidence="9" id="KW-1185">Reference proteome</keyword>
<keyword evidence="2" id="KW-0815">Transposition</keyword>
<evidence type="ECO:0000256" key="1">
    <source>
        <dbReference type="ARBA" id="ARBA00009402"/>
    </source>
</evidence>
<organism evidence="8 9">
    <name type="scientific">Hymenobacter metallilatus</name>
    <dbReference type="NCBI Taxonomy" id="2493666"/>
    <lineage>
        <taxon>Bacteria</taxon>
        <taxon>Pseudomonadati</taxon>
        <taxon>Bacteroidota</taxon>
        <taxon>Cytophagia</taxon>
        <taxon>Cytophagales</taxon>
        <taxon>Hymenobacteraceae</taxon>
        <taxon>Hymenobacter</taxon>
    </lineage>
</organism>
<feature type="domain" description="DUF4158" evidence="7">
    <location>
        <begin position="12"/>
        <end position="170"/>
    </location>
</feature>
<evidence type="ECO:0000256" key="3">
    <source>
        <dbReference type="ARBA" id="ARBA00023125"/>
    </source>
</evidence>
<reference evidence="8 9" key="1">
    <citation type="submission" date="2018-12" db="EMBL/GenBank/DDBJ databases">
        <authorList>
            <person name="Feng G."/>
            <person name="Zhu H."/>
        </authorList>
    </citation>
    <scope>NUCLEOTIDE SEQUENCE [LARGE SCALE GENOMIC DNA]</scope>
    <source>
        <strain evidence="8 9">9PBR-2</strain>
    </source>
</reference>
<dbReference type="Proteomes" id="UP000280066">
    <property type="component" value="Unassembled WGS sequence"/>
</dbReference>
<comment type="similarity">
    <text evidence="1">Belongs to the transposase 7 family.</text>
</comment>
<dbReference type="InterPro" id="IPR002513">
    <property type="entry name" value="Tn3_Tnp_DDE_dom"/>
</dbReference>
<sequence length="1032" mass="117401">MATHLRIHLGKERELYEQPPVVPAAEQARVFAVPAWAEPHLARMLTPANRVGFMLQLGYFQISQRFYVATRYHAADVAFVARQLGVAPAEFAPARYADARYYAHQQLICDQLGIGRFDAAAAERLYQEALRLSSQHLKPAAVFDYLVLFLHEHRLELPTYFALANLITRALLAFEKRLLRRVQQHLRPGEQRLLDRLLAADDADAEDPRETAADRRYPLTFLKRIRQGLRAGELRERVTHFAALRQLFAQLQPLWQRLRLSDQAITYYAEYVLRAQAAQLYRRDERRYLYLLSFMVHQYYELGDALVDTLLQTVTSVVNQCREQVKETLYQQRTATQQLTSQVTGRGYRHLQALTQIRALVDAPDVPAEQKLARIDALLQRHQVTATQLREDHQQLEQLRAATEQQAGEALFYEALAAASLRLQTKLGTLVRELVVDEATTHAELGRAVRHYQQHDGALGAHVPMAFLSLAQRAHVLDDQGRLRTSLYKALLLVEMAAAVKSGQLNFTCCYQYRAFEHYLLPAAQWARQREALLEQAGLGAWRDFATVQATLQEQLRAQFAATNAHLAEAANPHAHRTPTGRYRLTTPRLPAEQPRLPAHLFPRHRVVPLREVLTSVARLTGFDTAFSSLPSKHARTPPPLSQLLAALVGLGCNLGLRRLAQVAPQVDEAALQRLASTHFTLDNLRQANELILDFTRQLRLREAFRFSPNVLHSSSDGQKVDLAVDSLAGSASFKYFGNRRGLTAYSYVDETLLVFDSTVFSAADREATHLLEGLLRHAQRPTDVHSTDTHGYTEVIFAVTRLLGIAYEPRIRQLTNQQLYSWEPVSTHRQLGQTLLPDARLDPERIARHWDEVLRLVVTLKLRHSEASRLFGRLNSYARQHPLYRALKELGRLVKTEFLLRYVDQVELRQRIQKQLNKGESAHRLAHAVWHGRNQEFHAATRSEQLVADTCKRLLMNAIICWNYLHLSQHLAGLPPDQQAAALATLSPSAVLSYRHLNLHGEYDFSDQPLPADAPFDMDLISTWQPPSKPA</sequence>
<evidence type="ECO:0000313" key="9">
    <source>
        <dbReference type="Proteomes" id="UP000280066"/>
    </source>
</evidence>
<dbReference type="EMBL" id="RWIS01000014">
    <property type="protein sequence ID" value="RSK25036.1"/>
    <property type="molecule type" value="Genomic_DNA"/>
</dbReference>
<gene>
    <name evidence="8" type="ORF">EI290_18620</name>
</gene>
<evidence type="ECO:0000259" key="7">
    <source>
        <dbReference type="Pfam" id="PF13700"/>
    </source>
</evidence>
<comment type="caution">
    <text evidence="8">The sequence shown here is derived from an EMBL/GenBank/DDBJ whole genome shotgun (WGS) entry which is preliminary data.</text>
</comment>
<evidence type="ECO:0000256" key="5">
    <source>
        <dbReference type="SAM" id="Coils"/>
    </source>
</evidence>
<keyword evidence="3" id="KW-0238">DNA-binding</keyword>
<evidence type="ECO:0000313" key="8">
    <source>
        <dbReference type="EMBL" id="RSK25036.1"/>
    </source>
</evidence>
<keyword evidence="4" id="KW-0233">DNA recombination</keyword>
<dbReference type="GO" id="GO:0003677">
    <property type="term" value="F:DNA binding"/>
    <property type="evidence" value="ECO:0007669"/>
    <property type="project" value="UniProtKB-KW"/>
</dbReference>
<dbReference type="InterPro" id="IPR047653">
    <property type="entry name" value="Tn3-like_transpos"/>
</dbReference>
<dbReference type="OrthoDB" id="922297at2"/>
<accession>A0A3R9MLQ9</accession>
<dbReference type="GO" id="GO:0006313">
    <property type="term" value="P:DNA transposition"/>
    <property type="evidence" value="ECO:0007669"/>
    <property type="project" value="InterPro"/>
</dbReference>
<evidence type="ECO:0000256" key="4">
    <source>
        <dbReference type="ARBA" id="ARBA00023172"/>
    </source>
</evidence>
<dbReference type="Pfam" id="PF13700">
    <property type="entry name" value="DUF4158"/>
    <property type="match status" value="1"/>
</dbReference>
<dbReference type="AlphaFoldDB" id="A0A3R9MLQ9"/>
<evidence type="ECO:0000256" key="2">
    <source>
        <dbReference type="ARBA" id="ARBA00022578"/>
    </source>
</evidence>
<protein>
    <submittedName>
        <fullName evidence="8">Tn3 family transposase</fullName>
    </submittedName>
</protein>
<feature type="domain" description="Tn3 transposase DDE" evidence="6">
    <location>
        <begin position="612"/>
        <end position="1004"/>
    </location>
</feature>
<feature type="coiled-coil region" evidence="5">
    <location>
        <begin position="379"/>
        <end position="406"/>
    </location>
</feature>
<dbReference type="Pfam" id="PF01526">
    <property type="entry name" value="DDE_Tnp_Tn3"/>
    <property type="match status" value="1"/>
</dbReference>
<dbReference type="RefSeq" id="WP_125433174.1">
    <property type="nucleotide sequence ID" value="NZ_RWIS01000014.1"/>
</dbReference>